<dbReference type="KEGG" id="pshq:F3W81_04675"/>
<accession>A0A7L9WKV3</accession>
<dbReference type="RefSeq" id="WP_193082492.1">
    <property type="nucleotide sequence ID" value="NZ_CP045201.1"/>
</dbReference>
<gene>
    <name evidence="1" type="ORF">F3W81_04675</name>
</gene>
<evidence type="ECO:0000313" key="2">
    <source>
        <dbReference type="Proteomes" id="UP000594118"/>
    </source>
</evidence>
<proteinExistence type="predicted"/>
<sequence>MRLPLISPDDLTDVQKPLYEDMHKGIGSNFNSFKAVAEDGALMGPWNPWLHEPKIGGAIWDLTKVMSMEATLPEEARQVAILVTGAQFDAAYELYAHVAVAESAGMDKDRIATIVAGTRPSGMSEPEAVSYDVAISLASGRKLARATYDRAVETFGQHGTNELIYLVGLYCLVSVTLNGFAVPVPDEAQ</sequence>
<dbReference type="InterPro" id="IPR029032">
    <property type="entry name" value="AhpD-like"/>
</dbReference>
<dbReference type="Gene3D" id="1.20.1290.10">
    <property type="entry name" value="AhpD-like"/>
    <property type="match status" value="1"/>
</dbReference>
<keyword evidence="2" id="KW-1185">Reference proteome</keyword>
<dbReference type="SUPFAM" id="SSF69118">
    <property type="entry name" value="AhpD-like"/>
    <property type="match status" value="1"/>
</dbReference>
<dbReference type="PANTHER" id="PTHR34846">
    <property type="entry name" value="4-CARBOXYMUCONOLACTONE DECARBOXYLASE FAMILY PROTEIN (AFU_ORTHOLOGUE AFUA_6G11590)"/>
    <property type="match status" value="1"/>
</dbReference>
<dbReference type="PANTHER" id="PTHR34846:SF11">
    <property type="entry name" value="4-CARBOXYMUCONOLACTONE DECARBOXYLASE FAMILY PROTEIN (AFU_ORTHOLOGUE AFUA_6G11590)"/>
    <property type="match status" value="1"/>
</dbReference>
<reference evidence="1 2" key="1">
    <citation type="submission" date="2019-10" db="EMBL/GenBank/DDBJ databases">
        <title>Pseudopuniceibacterium sp. HQ09 islated from Antarctica.</title>
        <authorList>
            <person name="Liao L."/>
            <person name="Su S."/>
            <person name="Chen B."/>
            <person name="Yu Y."/>
        </authorList>
    </citation>
    <scope>NUCLEOTIDE SEQUENCE [LARGE SCALE GENOMIC DNA]</scope>
    <source>
        <strain evidence="1 2">HQ09</strain>
    </source>
</reference>
<dbReference type="Proteomes" id="UP000594118">
    <property type="component" value="Chromosome"/>
</dbReference>
<dbReference type="EMBL" id="CP045201">
    <property type="protein sequence ID" value="QOL80178.1"/>
    <property type="molecule type" value="Genomic_DNA"/>
</dbReference>
<dbReference type="AlphaFoldDB" id="A0A7L9WKV3"/>
<name>A0A7L9WKV3_9RHOB</name>
<evidence type="ECO:0000313" key="1">
    <source>
        <dbReference type="EMBL" id="QOL80178.1"/>
    </source>
</evidence>
<organism evidence="1 2">
    <name type="scientific">Pseudooceanicola spongiae</name>
    <dbReference type="NCBI Taxonomy" id="2613965"/>
    <lineage>
        <taxon>Bacteria</taxon>
        <taxon>Pseudomonadati</taxon>
        <taxon>Pseudomonadota</taxon>
        <taxon>Alphaproteobacteria</taxon>
        <taxon>Rhodobacterales</taxon>
        <taxon>Paracoccaceae</taxon>
        <taxon>Pseudooceanicola</taxon>
    </lineage>
</organism>
<protein>
    <submittedName>
        <fullName evidence="1">Carboxymuconolactone decarboxylase family protein</fullName>
    </submittedName>
</protein>